<dbReference type="PROSITE" id="PS50937">
    <property type="entry name" value="HTH_MERR_2"/>
    <property type="match status" value="1"/>
</dbReference>
<evidence type="ECO:0000313" key="5">
    <source>
        <dbReference type="Proteomes" id="UP000035199"/>
    </source>
</evidence>
<dbReference type="SMART" id="SM00422">
    <property type="entry name" value="HTH_MERR"/>
    <property type="match status" value="1"/>
</dbReference>
<keyword evidence="1" id="KW-0238">DNA-binding</keyword>
<dbReference type="PANTHER" id="PTHR30204:SF89">
    <property type="entry name" value="HTH MERR-TYPE DOMAIN-CONTAINING PROTEIN"/>
    <property type="match status" value="1"/>
</dbReference>
<reference evidence="4 5" key="1">
    <citation type="journal article" date="2015" name="Genome Announc.">
        <title>Complete Genome Sequence of the Type Strain Corynebacterium mustelae DSM 45274, Isolated from Various Tissues of a Male Ferret with Lethal Sepsis.</title>
        <authorList>
            <person name="Ruckert C."/>
            <person name="Eimer J."/>
            <person name="Winkler A."/>
            <person name="Tauch A."/>
        </authorList>
    </citation>
    <scope>NUCLEOTIDE SEQUENCE [LARGE SCALE GENOMIC DNA]</scope>
    <source>
        <strain evidence="4 5">DSM 45274</strain>
    </source>
</reference>
<evidence type="ECO:0000256" key="1">
    <source>
        <dbReference type="ARBA" id="ARBA00023125"/>
    </source>
</evidence>
<keyword evidence="5" id="KW-1185">Reference proteome</keyword>
<gene>
    <name evidence="4" type="primary">merR2</name>
    <name evidence="4" type="ORF">CMUST_07820</name>
</gene>
<feature type="domain" description="HTH merR-type" evidence="3">
    <location>
        <begin position="46"/>
        <end position="98"/>
    </location>
</feature>
<dbReference type="STRING" id="571915.CMUST_07820"/>
<dbReference type="GO" id="GO:0003677">
    <property type="term" value="F:DNA binding"/>
    <property type="evidence" value="ECO:0007669"/>
    <property type="project" value="UniProtKB-KW"/>
</dbReference>
<name>A0A0G3GXK1_9CORY</name>
<dbReference type="PANTHER" id="PTHR30204">
    <property type="entry name" value="REDOX-CYCLING DRUG-SENSING TRANSCRIPTIONAL ACTIVATOR SOXR"/>
    <property type="match status" value="1"/>
</dbReference>
<reference evidence="5" key="2">
    <citation type="submission" date="2015-05" db="EMBL/GenBank/DDBJ databases">
        <title>Complete genome sequence of Corynebacterium mustelae DSM 45274, isolated from various tissues of a male ferret with lethal sepsis.</title>
        <authorList>
            <person name="Ruckert C."/>
            <person name="Albersmeier A."/>
            <person name="Winkler A."/>
            <person name="Tauch A."/>
        </authorList>
    </citation>
    <scope>NUCLEOTIDE SEQUENCE [LARGE SCALE GENOMIC DNA]</scope>
    <source>
        <strain evidence="5">DSM 45274</strain>
    </source>
</reference>
<dbReference type="CDD" id="cd00592">
    <property type="entry name" value="HTH_MerR-like"/>
    <property type="match status" value="1"/>
</dbReference>
<dbReference type="AlphaFoldDB" id="A0A0G3GXK1"/>
<protein>
    <submittedName>
        <fullName evidence="4">MerR family regulatory protein</fullName>
    </submittedName>
</protein>
<feature type="compositionally biased region" description="Low complexity" evidence="2">
    <location>
        <begin position="1"/>
        <end position="18"/>
    </location>
</feature>
<organism evidence="4 5">
    <name type="scientific">Corynebacterium mustelae</name>
    <dbReference type="NCBI Taxonomy" id="571915"/>
    <lineage>
        <taxon>Bacteria</taxon>
        <taxon>Bacillati</taxon>
        <taxon>Actinomycetota</taxon>
        <taxon>Actinomycetes</taxon>
        <taxon>Mycobacteriales</taxon>
        <taxon>Corynebacteriaceae</taxon>
        <taxon>Corynebacterium</taxon>
    </lineage>
</organism>
<dbReference type="GO" id="GO:0003700">
    <property type="term" value="F:DNA-binding transcription factor activity"/>
    <property type="evidence" value="ECO:0007669"/>
    <property type="project" value="InterPro"/>
</dbReference>
<dbReference type="SUPFAM" id="SSF46955">
    <property type="entry name" value="Putative DNA-binding domain"/>
    <property type="match status" value="1"/>
</dbReference>
<dbReference type="PATRIC" id="fig|571915.4.peg.1667"/>
<dbReference type="InterPro" id="IPR047057">
    <property type="entry name" value="MerR_fam"/>
</dbReference>
<dbReference type="InterPro" id="IPR009061">
    <property type="entry name" value="DNA-bd_dom_put_sf"/>
</dbReference>
<dbReference type="Proteomes" id="UP000035199">
    <property type="component" value="Chromosome"/>
</dbReference>
<evidence type="ECO:0000313" key="4">
    <source>
        <dbReference type="EMBL" id="AKK05889.1"/>
    </source>
</evidence>
<dbReference type="KEGG" id="cmv:CMUST_07820"/>
<dbReference type="InterPro" id="IPR000551">
    <property type="entry name" value="MerR-type_HTH_dom"/>
</dbReference>
<evidence type="ECO:0000256" key="2">
    <source>
        <dbReference type="SAM" id="MobiDB-lite"/>
    </source>
</evidence>
<accession>A0A0G3GXK1</accession>
<proteinExistence type="predicted"/>
<feature type="region of interest" description="Disordered" evidence="2">
    <location>
        <begin position="1"/>
        <end position="21"/>
    </location>
</feature>
<dbReference type="Pfam" id="PF13411">
    <property type="entry name" value="MerR_1"/>
    <property type="match status" value="1"/>
</dbReference>
<dbReference type="RefSeq" id="WP_047262019.1">
    <property type="nucleotide sequence ID" value="NZ_CP011542.1"/>
</dbReference>
<sequence>MGALSHSASPMSSRSQSATKPNKTMGIGVVLKQLQAEFPDVTLSKIRFLESEGLISPQRASSGYRKYVQADIDRLRYILTTQRDNYLPLKVIREQLDAMDSGAITPIMKTVDAQPMISPEQFRKPVVTRLTDTDVAEQAHVDVDFVAELASVGIIKPDPAGFFTVDDVRIVSTADALGEFGFDVRHLKSLKNTASRQASLISQAATPVARSRGEGAKERAEEMSQQMTALVVSLHASLVKNELHSQLGY</sequence>
<dbReference type="EMBL" id="CP011542">
    <property type="protein sequence ID" value="AKK05889.1"/>
    <property type="molecule type" value="Genomic_DNA"/>
</dbReference>
<dbReference type="Gene3D" id="1.10.1660.10">
    <property type="match status" value="1"/>
</dbReference>
<evidence type="ECO:0000259" key="3">
    <source>
        <dbReference type="PROSITE" id="PS50937"/>
    </source>
</evidence>